<name>A0A1I3JLI2_9FLAO</name>
<dbReference type="Proteomes" id="UP000199559">
    <property type="component" value="Unassembled WGS sequence"/>
</dbReference>
<organism evidence="2 3">
    <name type="scientific">Olleya namhaensis</name>
    <dbReference type="NCBI Taxonomy" id="1144750"/>
    <lineage>
        <taxon>Bacteria</taxon>
        <taxon>Pseudomonadati</taxon>
        <taxon>Bacteroidota</taxon>
        <taxon>Flavobacteriia</taxon>
        <taxon>Flavobacteriales</taxon>
        <taxon>Flavobacteriaceae</taxon>
    </lineage>
</organism>
<accession>A0A1I3JLI2</accession>
<dbReference type="AlphaFoldDB" id="A0A1I3JLI2"/>
<sequence>MKSLLWPCAIVFAMFSVSYAQEAVPFKTQKAFYIYGEAVAIGNNILSKDAIKPYNDHRLTNDDIDMVYVDIDKDDTTFSSSSASLQLSDNHKNIAYAVLYWSATYSYKKGTRREENSQFFFQGERQRNRSVISKIKLKLPGDNYKNITGEVLFDGAKETSFALNSPYVCFADVTKHLQNAKQVNGEYTIGNINATEGFVAGGSAAGWMLYVVYETPTKKPKYITTFNGFTHVGSDPVIINLKDFKTPEKGKTSTDITLAALEGDSALTDDECVIANSQLQKVWKLKSENRVHNNFFSSQITSSNKDNQQRLPNSDNTLGFDIASVTLPNNKDAIITNNTEKVELIFNTKQDRFYLFFTAFQTEISEDYFNQIESKAPSNSVVFSSHKSRPMVEVQMDLDAKDTIALKKPTITIPEVVTPPKPVVIPNPKVQSVTVVTVNPVTPLPEQAIVSEPLVLRQPVKIIENTDNQDVNSVSLGVSASKIQQEMLVSGDVIIASNTYVKALELEDKPLETQAFKLLLEKNTAQIEGVKKGYYVINKLFSIPKNAIAWQNQLRDSGYASEILIDDQQELYYVYVFHTENFYDAYMQHKTLLNKSLFKDNWVFKVNMTEY</sequence>
<feature type="chain" id="PRO_5011790521" description="SPOR domain-containing protein" evidence="1">
    <location>
        <begin position="21"/>
        <end position="611"/>
    </location>
</feature>
<evidence type="ECO:0000256" key="1">
    <source>
        <dbReference type="SAM" id="SignalP"/>
    </source>
</evidence>
<keyword evidence="3" id="KW-1185">Reference proteome</keyword>
<protein>
    <recommendedName>
        <fullName evidence="4">SPOR domain-containing protein</fullName>
    </recommendedName>
</protein>
<feature type="signal peptide" evidence="1">
    <location>
        <begin position="1"/>
        <end position="20"/>
    </location>
</feature>
<keyword evidence="1" id="KW-0732">Signal</keyword>
<dbReference type="STRING" id="1144750.SAMN05443431_101460"/>
<reference evidence="3" key="1">
    <citation type="submission" date="2016-10" db="EMBL/GenBank/DDBJ databases">
        <authorList>
            <person name="Varghese N."/>
            <person name="Submissions S."/>
        </authorList>
    </citation>
    <scope>NUCLEOTIDE SEQUENCE [LARGE SCALE GENOMIC DNA]</scope>
    <source>
        <strain evidence="3">DSM 28881</strain>
    </source>
</reference>
<evidence type="ECO:0000313" key="3">
    <source>
        <dbReference type="Proteomes" id="UP000199559"/>
    </source>
</evidence>
<dbReference type="RefSeq" id="WP_090837116.1">
    <property type="nucleotide sequence ID" value="NZ_FORM01000001.1"/>
</dbReference>
<proteinExistence type="predicted"/>
<evidence type="ECO:0008006" key="4">
    <source>
        <dbReference type="Google" id="ProtNLM"/>
    </source>
</evidence>
<evidence type="ECO:0000313" key="2">
    <source>
        <dbReference type="EMBL" id="SFI61103.1"/>
    </source>
</evidence>
<gene>
    <name evidence="2" type="ORF">SAMN05443431_101460</name>
</gene>
<dbReference type="EMBL" id="FORM01000001">
    <property type="protein sequence ID" value="SFI61103.1"/>
    <property type="molecule type" value="Genomic_DNA"/>
</dbReference>